<evidence type="ECO:0000313" key="2">
    <source>
        <dbReference type="EMBL" id="KAJ8482077.1"/>
    </source>
</evidence>
<keyword evidence="3" id="KW-1185">Reference proteome</keyword>
<feature type="compositionally biased region" description="Polar residues" evidence="1">
    <location>
        <begin position="292"/>
        <end position="306"/>
    </location>
</feature>
<accession>A0AAD7TU35</accession>
<proteinExistence type="predicted"/>
<dbReference type="EMBL" id="JAPEVG010000122">
    <property type="protein sequence ID" value="KAJ8482077.1"/>
    <property type="molecule type" value="Genomic_DNA"/>
</dbReference>
<dbReference type="AlphaFoldDB" id="A0AAD7TU35"/>
<organism evidence="2 3">
    <name type="scientific">Trametes cubensis</name>
    <dbReference type="NCBI Taxonomy" id="1111947"/>
    <lineage>
        <taxon>Eukaryota</taxon>
        <taxon>Fungi</taxon>
        <taxon>Dikarya</taxon>
        <taxon>Basidiomycota</taxon>
        <taxon>Agaricomycotina</taxon>
        <taxon>Agaricomycetes</taxon>
        <taxon>Polyporales</taxon>
        <taxon>Polyporaceae</taxon>
        <taxon>Trametes</taxon>
    </lineage>
</organism>
<protein>
    <submittedName>
        <fullName evidence="2">Uncharacterized protein</fullName>
    </submittedName>
</protein>
<feature type="region of interest" description="Disordered" evidence="1">
    <location>
        <begin position="278"/>
        <end position="315"/>
    </location>
</feature>
<comment type="caution">
    <text evidence="2">The sequence shown here is derived from an EMBL/GenBank/DDBJ whole genome shotgun (WGS) entry which is preliminary data.</text>
</comment>
<feature type="compositionally biased region" description="Basic and acidic residues" evidence="1">
    <location>
        <begin position="278"/>
        <end position="291"/>
    </location>
</feature>
<evidence type="ECO:0000256" key="1">
    <source>
        <dbReference type="SAM" id="MobiDB-lite"/>
    </source>
</evidence>
<name>A0AAD7TU35_9APHY</name>
<gene>
    <name evidence="2" type="ORF">ONZ51_g5596</name>
</gene>
<dbReference type="Proteomes" id="UP001215151">
    <property type="component" value="Unassembled WGS sequence"/>
</dbReference>
<evidence type="ECO:0000313" key="3">
    <source>
        <dbReference type="Proteomes" id="UP001215151"/>
    </source>
</evidence>
<reference evidence="2" key="1">
    <citation type="submission" date="2022-11" db="EMBL/GenBank/DDBJ databases">
        <title>Genome Sequence of Cubamyces cubensis.</title>
        <authorList>
            <person name="Buettner E."/>
        </authorList>
    </citation>
    <scope>NUCLEOTIDE SEQUENCE</scope>
    <source>
        <strain evidence="2">MPL-01</strain>
    </source>
</reference>
<sequence length="315" mass="34979">MSLFNVLISPTSCECDKSVCSPQPIDKILAGERLPDGKRKRRTLVIDFDHSVELDVTENSVEIPEELQFRTGTPMYVARAVVASAKQTDSIFSLYFKRMPTLSAKAKALYMKAHGEQCYAQRCNDPEGNAYHGGVRPLVSDPQDLAGANKKTLFHHRWRHDAEGYGDRGDFGSHIIPDARHTKRYCDTRVKLFGAEMDDFASAFLPEMQAVAKLLFNMARHVLPSYALMSSQPPPHNDHLHEALQSLILEYLVTHQGGAIPLTPGILRATTAEAVEKDGREVDTYGDESKTDTQGIPGSVLTTKPKTPNDNRLES</sequence>